<keyword evidence="3" id="KW-1185">Reference proteome</keyword>
<evidence type="ECO:0000256" key="1">
    <source>
        <dbReference type="SAM" id="MobiDB-lite"/>
    </source>
</evidence>
<protein>
    <submittedName>
        <fullName evidence="2">Uncharacterized protein</fullName>
    </submittedName>
</protein>
<evidence type="ECO:0000313" key="3">
    <source>
        <dbReference type="Proteomes" id="UP001521150"/>
    </source>
</evidence>
<proteinExistence type="predicted"/>
<comment type="caution">
    <text evidence="2">The sequence shown here is derived from an EMBL/GenBank/DDBJ whole genome shotgun (WGS) entry which is preliminary data.</text>
</comment>
<accession>A0ABS8ZK48</accession>
<sequence>MTQQYLLGIRQPDDAVPPPEVLEPIMANLSALNEEMQPLGEIRRAGPAGSDRADRGSADPQSHQRS</sequence>
<reference evidence="2 3" key="1">
    <citation type="submission" date="2021-12" db="EMBL/GenBank/DDBJ databases">
        <title>Genome sequence of Kibdelosporangium philippinense ATCC 49844.</title>
        <authorList>
            <person name="Fedorov E.A."/>
            <person name="Omeragic M."/>
            <person name="Shalygina K.F."/>
            <person name="Maclea K.S."/>
        </authorList>
    </citation>
    <scope>NUCLEOTIDE SEQUENCE [LARGE SCALE GENOMIC DNA]</scope>
    <source>
        <strain evidence="2 3">ATCC 49844</strain>
    </source>
</reference>
<dbReference type="RefSeq" id="WP_233729707.1">
    <property type="nucleotide sequence ID" value="NZ_JAJVCN010000003.1"/>
</dbReference>
<organism evidence="2 3">
    <name type="scientific">Kibdelosporangium philippinense</name>
    <dbReference type="NCBI Taxonomy" id="211113"/>
    <lineage>
        <taxon>Bacteria</taxon>
        <taxon>Bacillati</taxon>
        <taxon>Actinomycetota</taxon>
        <taxon>Actinomycetes</taxon>
        <taxon>Pseudonocardiales</taxon>
        <taxon>Pseudonocardiaceae</taxon>
        <taxon>Kibdelosporangium</taxon>
    </lineage>
</organism>
<gene>
    <name evidence="2" type="ORF">LWC34_35980</name>
</gene>
<dbReference type="EMBL" id="JAJVCN010000003">
    <property type="protein sequence ID" value="MCE7008179.1"/>
    <property type="molecule type" value="Genomic_DNA"/>
</dbReference>
<name>A0ABS8ZK48_9PSEU</name>
<feature type="region of interest" description="Disordered" evidence="1">
    <location>
        <begin position="37"/>
        <end position="66"/>
    </location>
</feature>
<evidence type="ECO:0000313" key="2">
    <source>
        <dbReference type="EMBL" id="MCE7008179.1"/>
    </source>
</evidence>
<dbReference type="Proteomes" id="UP001521150">
    <property type="component" value="Unassembled WGS sequence"/>
</dbReference>